<feature type="signal peptide" evidence="5">
    <location>
        <begin position="1"/>
        <end position="27"/>
    </location>
</feature>
<dbReference type="PIRSF" id="PIRSF034445">
    <property type="entry name" value="CpxP_Spy"/>
    <property type="match status" value="1"/>
</dbReference>
<protein>
    <submittedName>
        <fullName evidence="6">Spy/CpxP family protein refolding chaperone</fullName>
    </submittedName>
</protein>
<dbReference type="InterPro" id="IPR052211">
    <property type="entry name" value="Cpx_auxiliary_protein"/>
</dbReference>
<evidence type="ECO:0000313" key="7">
    <source>
        <dbReference type="Proteomes" id="UP001165267"/>
    </source>
</evidence>
<feature type="chain" id="PRO_5046781247" evidence="5">
    <location>
        <begin position="28"/>
        <end position="168"/>
    </location>
</feature>
<evidence type="ECO:0000256" key="4">
    <source>
        <dbReference type="ARBA" id="ARBA00022764"/>
    </source>
</evidence>
<dbReference type="InterPro" id="IPR012899">
    <property type="entry name" value="LTXXQ"/>
</dbReference>
<dbReference type="PANTHER" id="PTHR38102:SF1">
    <property type="entry name" value="PERIPLASMIC CHAPERONE SPY"/>
    <property type="match status" value="1"/>
</dbReference>
<dbReference type="Proteomes" id="UP001165267">
    <property type="component" value="Unassembled WGS sequence"/>
</dbReference>
<comment type="similarity">
    <text evidence="2">Belongs to the CpxP/Spy family.</text>
</comment>
<keyword evidence="3 5" id="KW-0732">Signal</keyword>
<name>A0ABT1XF37_9BURK</name>
<evidence type="ECO:0000256" key="2">
    <source>
        <dbReference type="ARBA" id="ARBA00008441"/>
    </source>
</evidence>
<organism evidence="6 7">
    <name type="scientific">Limnobacter parvus</name>
    <dbReference type="NCBI Taxonomy" id="2939690"/>
    <lineage>
        <taxon>Bacteria</taxon>
        <taxon>Pseudomonadati</taxon>
        <taxon>Pseudomonadota</taxon>
        <taxon>Betaproteobacteria</taxon>
        <taxon>Burkholderiales</taxon>
        <taxon>Burkholderiaceae</taxon>
        <taxon>Limnobacter</taxon>
    </lineage>
</organism>
<evidence type="ECO:0000256" key="1">
    <source>
        <dbReference type="ARBA" id="ARBA00004418"/>
    </source>
</evidence>
<proteinExistence type="inferred from homology"/>
<dbReference type="Gene3D" id="1.20.120.1490">
    <property type="match status" value="1"/>
</dbReference>
<dbReference type="RefSeq" id="WP_257511124.1">
    <property type="nucleotide sequence ID" value="NZ_JANKHG010000014.1"/>
</dbReference>
<evidence type="ECO:0000313" key="6">
    <source>
        <dbReference type="EMBL" id="MCR2745896.1"/>
    </source>
</evidence>
<comment type="subcellular location">
    <subcellularLocation>
        <location evidence="1">Periplasm</location>
    </subcellularLocation>
</comment>
<dbReference type="PANTHER" id="PTHR38102">
    <property type="entry name" value="PERIPLASMIC CHAPERONE SPY"/>
    <property type="match status" value="1"/>
</dbReference>
<gene>
    <name evidence="6" type="ORF">NSP04_04465</name>
</gene>
<accession>A0ABT1XF37</accession>
<evidence type="ECO:0000256" key="3">
    <source>
        <dbReference type="ARBA" id="ARBA00022729"/>
    </source>
</evidence>
<keyword evidence="7" id="KW-1185">Reference proteome</keyword>
<evidence type="ECO:0000256" key="5">
    <source>
        <dbReference type="SAM" id="SignalP"/>
    </source>
</evidence>
<sequence>MNVSRGSVQKMIAVAAMAVAIPLGAYAGGHSEGGKKQHSEMRHYHKHGGMGVLKKLDLTEAQQAQVKEIMSKQKAEMKAAMGDRRAHRDEMKSLVEQDTFDAAKAERLIAQQQDKERAAKVGMLRTQHEIYKVLTPEQREKAKVIRAEWKEKMKERYKNKAADSSKAM</sequence>
<dbReference type="Pfam" id="PF13801">
    <property type="entry name" value="Metal_resist"/>
    <property type="match status" value="1"/>
</dbReference>
<reference evidence="6" key="1">
    <citation type="submission" date="2022-07" db="EMBL/GenBank/DDBJ databases">
        <authorList>
            <person name="Xamxidin M."/>
        </authorList>
    </citation>
    <scope>NUCLEOTIDE SEQUENCE</scope>
    <source>
        <strain evidence="6">YS8-69</strain>
    </source>
</reference>
<dbReference type="CDD" id="cd09916">
    <property type="entry name" value="CpxP_like"/>
    <property type="match status" value="1"/>
</dbReference>
<comment type="caution">
    <text evidence="6">The sequence shown here is derived from an EMBL/GenBank/DDBJ whole genome shotgun (WGS) entry which is preliminary data.</text>
</comment>
<keyword evidence="4" id="KW-0574">Periplasm</keyword>
<dbReference type="EMBL" id="JANKHG010000014">
    <property type="protein sequence ID" value="MCR2745896.1"/>
    <property type="molecule type" value="Genomic_DNA"/>
</dbReference>
<dbReference type="InterPro" id="IPR025961">
    <property type="entry name" value="Metal_resist"/>
</dbReference>